<evidence type="ECO:0000256" key="7">
    <source>
        <dbReference type="RuleBase" id="RU367016"/>
    </source>
</evidence>
<comment type="caution">
    <text evidence="9">The sequence shown here is derived from an EMBL/GenBank/DDBJ whole genome shotgun (WGS) entry which is preliminary data.</text>
</comment>
<dbReference type="Pfam" id="PF09335">
    <property type="entry name" value="VTT_dom"/>
    <property type="match status" value="1"/>
</dbReference>
<evidence type="ECO:0000256" key="2">
    <source>
        <dbReference type="ARBA" id="ARBA00010792"/>
    </source>
</evidence>
<gene>
    <name evidence="9" type="ORF">IV43_GL001121</name>
</gene>
<evidence type="ECO:0000256" key="4">
    <source>
        <dbReference type="ARBA" id="ARBA00022692"/>
    </source>
</evidence>
<sequence length="219" mass="24020">MANLIDFVLHIDSHLVNIVNNFGGWTYLILFIIIFVETGAVVLPFLPGDSLLFAAAALAANPDYGVNIWIFLSLFLAAPILGDSTNFMIGHFLGNKLKSASRFQKVVKPEYLERTEKFFEKHGAMSITLARFMPIIRTFAPFIAAGSGLKYNNFIKHNVIGAIAWVALCCGAGYFFGNMPFVKEHFSMIIIGIIIISLIPAIVGIIKGSSESSNSEPDE</sequence>
<dbReference type="RefSeq" id="WP_010498139.1">
    <property type="nucleotide sequence ID" value="NZ_JQBK01000029.1"/>
</dbReference>
<evidence type="ECO:0000256" key="3">
    <source>
        <dbReference type="ARBA" id="ARBA00022475"/>
    </source>
</evidence>
<dbReference type="GO" id="GO:0005886">
    <property type="term" value="C:plasma membrane"/>
    <property type="evidence" value="ECO:0007669"/>
    <property type="project" value="UniProtKB-SubCell"/>
</dbReference>
<dbReference type="EMBL" id="JQBK01000029">
    <property type="protein sequence ID" value="KRN84510.1"/>
    <property type="molecule type" value="Genomic_DNA"/>
</dbReference>
<evidence type="ECO:0000313" key="10">
    <source>
        <dbReference type="Proteomes" id="UP000051491"/>
    </source>
</evidence>
<dbReference type="Proteomes" id="UP000051491">
    <property type="component" value="Unassembled WGS sequence"/>
</dbReference>
<protein>
    <submittedName>
        <fullName evidence="9">DedA family protein</fullName>
    </submittedName>
</protein>
<feature type="domain" description="VTT" evidence="8">
    <location>
        <begin position="46"/>
        <end position="174"/>
    </location>
</feature>
<dbReference type="InterPro" id="IPR032818">
    <property type="entry name" value="DedA-like"/>
</dbReference>
<evidence type="ECO:0000313" key="9">
    <source>
        <dbReference type="EMBL" id="KRN84510.1"/>
    </source>
</evidence>
<evidence type="ECO:0000256" key="1">
    <source>
        <dbReference type="ARBA" id="ARBA00004651"/>
    </source>
</evidence>
<comment type="subcellular location">
    <subcellularLocation>
        <location evidence="1 7">Cell membrane</location>
        <topology evidence="1 7">Multi-pass membrane protein</topology>
    </subcellularLocation>
</comment>
<keyword evidence="5 7" id="KW-1133">Transmembrane helix</keyword>
<dbReference type="PATRIC" id="fig|89059.3.peg.1211"/>
<name>A0A0R2K4I2_9LACO</name>
<organism evidence="9 10">
    <name type="scientific">Ligilactobacillus acidipiscis</name>
    <dbReference type="NCBI Taxonomy" id="89059"/>
    <lineage>
        <taxon>Bacteria</taxon>
        <taxon>Bacillati</taxon>
        <taxon>Bacillota</taxon>
        <taxon>Bacilli</taxon>
        <taxon>Lactobacillales</taxon>
        <taxon>Lactobacillaceae</taxon>
        <taxon>Ligilactobacillus</taxon>
    </lineage>
</organism>
<dbReference type="PANTHER" id="PTHR30353">
    <property type="entry name" value="INNER MEMBRANE PROTEIN DEDA-RELATED"/>
    <property type="match status" value="1"/>
</dbReference>
<feature type="transmembrane region" description="Helical" evidence="7">
    <location>
        <begin position="25"/>
        <end position="46"/>
    </location>
</feature>
<accession>A0A0R2K4I2</accession>
<reference evidence="9 10" key="1">
    <citation type="journal article" date="2015" name="Genome Announc.">
        <title>Expanding the biotechnology potential of lactobacilli through comparative genomics of 213 strains and associated genera.</title>
        <authorList>
            <person name="Sun Z."/>
            <person name="Harris H.M."/>
            <person name="McCann A."/>
            <person name="Guo C."/>
            <person name="Argimon S."/>
            <person name="Zhang W."/>
            <person name="Yang X."/>
            <person name="Jeffery I.B."/>
            <person name="Cooney J.C."/>
            <person name="Kagawa T.F."/>
            <person name="Liu W."/>
            <person name="Song Y."/>
            <person name="Salvetti E."/>
            <person name="Wrobel A."/>
            <person name="Rasinkangas P."/>
            <person name="Parkhill J."/>
            <person name="Rea M.C."/>
            <person name="O'Sullivan O."/>
            <person name="Ritari J."/>
            <person name="Douillard F.P."/>
            <person name="Paul Ross R."/>
            <person name="Yang R."/>
            <person name="Briner A.E."/>
            <person name="Felis G.E."/>
            <person name="de Vos W.M."/>
            <person name="Barrangou R."/>
            <person name="Klaenhammer T.R."/>
            <person name="Caufield P.W."/>
            <person name="Cui Y."/>
            <person name="Zhang H."/>
            <person name="O'Toole P.W."/>
        </authorList>
    </citation>
    <scope>NUCLEOTIDE SEQUENCE [LARGE SCALE GENOMIC DNA]</scope>
    <source>
        <strain evidence="9 10">DSM 15353</strain>
    </source>
</reference>
<dbReference type="InterPro" id="IPR032816">
    <property type="entry name" value="VTT_dom"/>
</dbReference>
<proteinExistence type="inferred from homology"/>
<keyword evidence="4 7" id="KW-0812">Transmembrane</keyword>
<dbReference type="AlphaFoldDB" id="A0A0R2K4I2"/>
<keyword evidence="6 7" id="KW-0472">Membrane</keyword>
<evidence type="ECO:0000259" key="8">
    <source>
        <dbReference type="Pfam" id="PF09335"/>
    </source>
</evidence>
<feature type="transmembrane region" description="Helical" evidence="7">
    <location>
        <begin position="159"/>
        <end position="176"/>
    </location>
</feature>
<keyword evidence="3 7" id="KW-1003">Cell membrane</keyword>
<dbReference type="OrthoDB" id="9813426at2"/>
<evidence type="ECO:0000256" key="6">
    <source>
        <dbReference type="ARBA" id="ARBA00023136"/>
    </source>
</evidence>
<comment type="similarity">
    <text evidence="2 7">Belongs to the DedA family.</text>
</comment>
<evidence type="ECO:0000256" key="5">
    <source>
        <dbReference type="ARBA" id="ARBA00022989"/>
    </source>
</evidence>
<dbReference type="PANTHER" id="PTHR30353:SF0">
    <property type="entry name" value="TRANSMEMBRANE PROTEIN"/>
    <property type="match status" value="1"/>
</dbReference>
<dbReference type="STRING" id="89059.LAC1533_0916"/>
<feature type="transmembrane region" description="Helical" evidence="7">
    <location>
        <begin position="188"/>
        <end position="206"/>
    </location>
</feature>
<feature type="transmembrane region" description="Helical" evidence="7">
    <location>
        <begin position="66"/>
        <end position="89"/>
    </location>
</feature>